<dbReference type="RefSeq" id="WP_219354551.1">
    <property type="nucleotide sequence ID" value="NZ_CP080034.1"/>
</dbReference>
<name>A0ABX8TE72_9CAUL</name>
<reference evidence="5 6" key="1">
    <citation type="submission" date="2021-07" db="EMBL/GenBank/DDBJ databases">
        <title>Isolation and characterization of bacteria from a gold mining with a capacity of golden bioaccumulation.</title>
        <authorList>
            <person name="Yang X.J."/>
        </authorList>
    </citation>
    <scope>NUCLEOTIDE SEQUENCE [LARGE SCALE GENOMIC DNA]</scope>
    <source>
        <strain evidence="5 6">Au29</strain>
    </source>
</reference>
<keyword evidence="2" id="KW-0238">DNA-binding</keyword>
<dbReference type="PROSITE" id="PS01124">
    <property type="entry name" value="HTH_ARAC_FAMILY_2"/>
    <property type="match status" value="1"/>
</dbReference>
<dbReference type="SMART" id="SM00342">
    <property type="entry name" value="HTH_ARAC"/>
    <property type="match status" value="1"/>
</dbReference>
<keyword evidence="6" id="KW-1185">Reference proteome</keyword>
<keyword evidence="3" id="KW-0804">Transcription</keyword>
<dbReference type="PANTHER" id="PTHR46796">
    <property type="entry name" value="HTH-TYPE TRANSCRIPTIONAL ACTIVATOR RHAS-RELATED"/>
    <property type="match status" value="1"/>
</dbReference>
<evidence type="ECO:0000313" key="6">
    <source>
        <dbReference type="Proteomes" id="UP000824334"/>
    </source>
</evidence>
<proteinExistence type="predicted"/>
<keyword evidence="1" id="KW-0805">Transcription regulation</keyword>
<evidence type="ECO:0000259" key="4">
    <source>
        <dbReference type="PROSITE" id="PS01124"/>
    </source>
</evidence>
<evidence type="ECO:0000256" key="3">
    <source>
        <dbReference type="ARBA" id="ARBA00023163"/>
    </source>
</evidence>
<accession>A0ABX8TE72</accession>
<evidence type="ECO:0000256" key="2">
    <source>
        <dbReference type="ARBA" id="ARBA00023125"/>
    </source>
</evidence>
<organism evidence="5 6">
    <name type="scientific">Brevundimonas nasdae</name>
    <dbReference type="NCBI Taxonomy" id="172043"/>
    <lineage>
        <taxon>Bacteria</taxon>
        <taxon>Pseudomonadati</taxon>
        <taxon>Pseudomonadota</taxon>
        <taxon>Alphaproteobacteria</taxon>
        <taxon>Caulobacterales</taxon>
        <taxon>Caulobacteraceae</taxon>
        <taxon>Brevundimonas</taxon>
    </lineage>
</organism>
<dbReference type="EMBL" id="CP080034">
    <property type="protein sequence ID" value="QYC08853.1"/>
    <property type="molecule type" value="Genomic_DNA"/>
</dbReference>
<feature type="domain" description="HTH araC/xylS-type" evidence="4">
    <location>
        <begin position="154"/>
        <end position="252"/>
    </location>
</feature>
<dbReference type="Pfam" id="PF12833">
    <property type="entry name" value="HTH_18"/>
    <property type="match status" value="1"/>
</dbReference>
<dbReference type="PANTHER" id="PTHR46796:SF2">
    <property type="entry name" value="TRANSCRIPTIONAL REGULATORY PROTEIN"/>
    <property type="match status" value="1"/>
</dbReference>
<protein>
    <submittedName>
        <fullName evidence="5">AraC family transcriptional regulator</fullName>
    </submittedName>
</protein>
<dbReference type="Proteomes" id="UP000824334">
    <property type="component" value="Chromosome"/>
</dbReference>
<evidence type="ECO:0000313" key="5">
    <source>
        <dbReference type="EMBL" id="QYC08853.1"/>
    </source>
</evidence>
<dbReference type="GeneID" id="94375471"/>
<gene>
    <name evidence="5" type="ORF">KWG56_09350</name>
</gene>
<dbReference type="InterPro" id="IPR018060">
    <property type="entry name" value="HTH_AraC"/>
</dbReference>
<dbReference type="InterPro" id="IPR050204">
    <property type="entry name" value="AraC_XylS_family_regulators"/>
</dbReference>
<evidence type="ECO:0000256" key="1">
    <source>
        <dbReference type="ARBA" id="ARBA00023015"/>
    </source>
</evidence>
<sequence length="261" mass="27926">MSILTGASDEKPMALGLSVRSYGADHGEHRHDFGQLVLPLSGFLEIDVNGRQAPLMPGRAAFVGVGERHSQEGRQPNMSLILDLDLSSASPQASDALAAGSFLTLNPLAGKLVDYMGLMTASGAAPSAQALSHWTPLLLDALTTGSPSATSRLDGLLARMEAEPGADWTVECMAERVGVSASRLHVLFREKLQTTPAAALADIRLKQAARWLTQTELPISELAYRAGYSDQSALTRAMRRSMDVTPAVYRRLSRLSRLTTG</sequence>